<reference evidence="1 2" key="1">
    <citation type="journal article" date="2012" name="Nat. Genet.">
        <title>The yak genome and adaptation to life at high altitude.</title>
        <authorList>
            <person name="Qiu Q."/>
            <person name="Zhang G."/>
            <person name="Ma T."/>
            <person name="Qian W."/>
            <person name="Wang J."/>
            <person name="Ye Z."/>
            <person name="Cao C."/>
            <person name="Hu Q."/>
            <person name="Kim J."/>
            <person name="Larkin D.M."/>
            <person name="Auvil L."/>
            <person name="Capitanu B."/>
            <person name="Ma J."/>
            <person name="Lewin H.A."/>
            <person name="Qian X."/>
            <person name="Lang Y."/>
            <person name="Zhou R."/>
            <person name="Wang L."/>
            <person name="Wang K."/>
            <person name="Xia J."/>
            <person name="Liao S."/>
            <person name="Pan S."/>
            <person name="Lu X."/>
            <person name="Hou H."/>
            <person name="Wang Y."/>
            <person name="Zang X."/>
            <person name="Yin Y."/>
            <person name="Ma H."/>
            <person name="Zhang J."/>
            <person name="Wang Z."/>
            <person name="Zhang Y."/>
            <person name="Zhang D."/>
            <person name="Yonezawa T."/>
            <person name="Hasegawa M."/>
            <person name="Zhong Y."/>
            <person name="Liu W."/>
            <person name="Zhang Y."/>
            <person name="Huang Z."/>
            <person name="Zhang S."/>
            <person name="Long R."/>
            <person name="Yang H."/>
            <person name="Wang J."/>
            <person name="Lenstra J.A."/>
            <person name="Cooper D.N."/>
            <person name="Wu Y."/>
            <person name="Wang J."/>
            <person name="Shi P."/>
            <person name="Wang J."/>
            <person name="Liu J."/>
        </authorList>
    </citation>
    <scope>NUCLEOTIDE SEQUENCE [LARGE SCALE GENOMIC DNA]</scope>
    <source>
        <strain evidence="2">yakQH1</strain>
    </source>
</reference>
<gene>
    <name evidence="1" type="ORF">M91_10675</name>
</gene>
<evidence type="ECO:0000313" key="1">
    <source>
        <dbReference type="EMBL" id="ELR54977.1"/>
    </source>
</evidence>
<accession>L8IIR0</accession>
<dbReference type="EMBL" id="JH881330">
    <property type="protein sequence ID" value="ELR54977.1"/>
    <property type="molecule type" value="Genomic_DNA"/>
</dbReference>
<protein>
    <submittedName>
        <fullName evidence="1">Uncharacterized protein</fullName>
    </submittedName>
</protein>
<proteinExistence type="predicted"/>
<sequence>SNPTAGHISRENHKLKGYMHPNVHCSTTHNSQNMETTSMFIKRRTDKEDVVHIENGILLSHKKEQNNAICSNMDGLRDSHIEFSQRKTN</sequence>
<evidence type="ECO:0000313" key="2">
    <source>
        <dbReference type="Proteomes" id="UP000011080"/>
    </source>
</evidence>
<name>L8IIR0_9CETA</name>
<organism evidence="1 2">
    <name type="scientific">Bos mutus</name>
    <name type="common">wild yak</name>
    <dbReference type="NCBI Taxonomy" id="72004"/>
    <lineage>
        <taxon>Eukaryota</taxon>
        <taxon>Metazoa</taxon>
        <taxon>Chordata</taxon>
        <taxon>Craniata</taxon>
        <taxon>Vertebrata</taxon>
        <taxon>Euteleostomi</taxon>
        <taxon>Mammalia</taxon>
        <taxon>Eutheria</taxon>
        <taxon>Laurasiatheria</taxon>
        <taxon>Artiodactyla</taxon>
        <taxon>Ruminantia</taxon>
        <taxon>Pecora</taxon>
        <taxon>Bovidae</taxon>
        <taxon>Bovinae</taxon>
        <taxon>Bos</taxon>
    </lineage>
</organism>
<dbReference type="Proteomes" id="UP000011080">
    <property type="component" value="Unassembled WGS sequence"/>
</dbReference>
<feature type="non-terminal residue" evidence="1">
    <location>
        <position position="89"/>
    </location>
</feature>
<feature type="non-terminal residue" evidence="1">
    <location>
        <position position="1"/>
    </location>
</feature>
<dbReference type="AlphaFoldDB" id="L8IIR0"/>